<dbReference type="Pfam" id="PF15943">
    <property type="entry name" value="YdaS_toxin"/>
    <property type="match status" value="1"/>
</dbReference>
<dbReference type="InterPro" id="IPR010982">
    <property type="entry name" value="Lambda_DNA-bd_dom_sf"/>
</dbReference>
<accession>A0A0A1W5A8</accession>
<evidence type="ECO:0000256" key="1">
    <source>
        <dbReference type="SAM" id="MobiDB-lite"/>
    </source>
</evidence>
<name>A0A0A1W5A8_9SPHN</name>
<dbReference type="OrthoDB" id="8526323at2"/>
<dbReference type="Gene3D" id="1.10.260.40">
    <property type="entry name" value="lambda repressor-like DNA-binding domains"/>
    <property type="match status" value="1"/>
</dbReference>
<gene>
    <name evidence="2" type="ORF">SP5_034_01120</name>
</gene>
<dbReference type="InterPro" id="IPR031856">
    <property type="entry name" value="YdaS_toxin-like"/>
</dbReference>
<dbReference type="AlphaFoldDB" id="A0A0A1W5A8"/>
<protein>
    <submittedName>
        <fullName evidence="2">Uncharacterized protein</fullName>
    </submittedName>
</protein>
<comment type="caution">
    <text evidence="2">The sequence shown here is derived from an EMBL/GenBank/DDBJ whole genome shotgun (WGS) entry which is preliminary data.</text>
</comment>
<organism evidence="2 3">
    <name type="scientific">Sphingomonas parapaucimobilis NBRC 15100</name>
    <dbReference type="NCBI Taxonomy" id="1219049"/>
    <lineage>
        <taxon>Bacteria</taxon>
        <taxon>Pseudomonadati</taxon>
        <taxon>Pseudomonadota</taxon>
        <taxon>Alphaproteobacteria</taxon>
        <taxon>Sphingomonadales</taxon>
        <taxon>Sphingomonadaceae</taxon>
        <taxon>Sphingomonas</taxon>
    </lineage>
</organism>
<dbReference type="GO" id="GO:0003677">
    <property type="term" value="F:DNA binding"/>
    <property type="evidence" value="ECO:0007669"/>
    <property type="project" value="InterPro"/>
</dbReference>
<evidence type="ECO:0000313" key="2">
    <source>
        <dbReference type="EMBL" id="GAM00538.1"/>
    </source>
</evidence>
<reference evidence="2 3" key="1">
    <citation type="submission" date="2014-11" db="EMBL/GenBank/DDBJ databases">
        <title>Whole genome shotgun sequence of Sphingomonas parapaucimobilis NBRC 15100.</title>
        <authorList>
            <person name="Katano-Makiyama Y."/>
            <person name="Hosoyama A."/>
            <person name="Hashimoto M."/>
            <person name="Hosoyama Y."/>
            <person name="Noguchi M."/>
            <person name="Numata M."/>
            <person name="Tsuchikane K."/>
            <person name="Hirakata S."/>
            <person name="Uohara A."/>
            <person name="Shimodaira J."/>
            <person name="Ohji S."/>
            <person name="Ichikawa N."/>
            <person name="Kimura A."/>
            <person name="Yamazoe A."/>
            <person name="Fujita N."/>
        </authorList>
    </citation>
    <scope>NUCLEOTIDE SEQUENCE [LARGE SCALE GENOMIC DNA]</scope>
    <source>
        <strain evidence="2 3">NBRC 15100</strain>
    </source>
</reference>
<feature type="region of interest" description="Disordered" evidence="1">
    <location>
        <begin position="74"/>
        <end position="99"/>
    </location>
</feature>
<dbReference type="SUPFAM" id="SSF47413">
    <property type="entry name" value="lambda repressor-like DNA-binding domains"/>
    <property type="match status" value="1"/>
</dbReference>
<keyword evidence="3" id="KW-1185">Reference proteome</keyword>
<sequence>MSLDVIRMALHHTSDSALAKAVRKAGGQTALSRLIGCPQTTINTWLKRNWPVAPEYVLKTEELTGVSRHDLRPDLYPLEDATPTPSAPPLIGTDHGADA</sequence>
<dbReference type="RefSeq" id="WP_084220585.1">
    <property type="nucleotide sequence ID" value="NZ_BBPI01000034.1"/>
</dbReference>
<proteinExistence type="predicted"/>
<evidence type="ECO:0000313" key="3">
    <source>
        <dbReference type="Proteomes" id="UP000032305"/>
    </source>
</evidence>
<dbReference type="Proteomes" id="UP000032305">
    <property type="component" value="Unassembled WGS sequence"/>
</dbReference>
<dbReference type="eggNOG" id="COG4197">
    <property type="taxonomic scope" value="Bacteria"/>
</dbReference>
<dbReference type="EMBL" id="BBPI01000034">
    <property type="protein sequence ID" value="GAM00538.1"/>
    <property type="molecule type" value="Genomic_DNA"/>
</dbReference>